<evidence type="ECO:0000259" key="2">
    <source>
        <dbReference type="PROSITE" id="PS50943"/>
    </source>
</evidence>
<evidence type="ECO:0000313" key="4">
    <source>
        <dbReference type="Proteomes" id="UP000050833"/>
    </source>
</evidence>
<comment type="caution">
    <text evidence="3">The sequence shown here is derived from an EMBL/GenBank/DDBJ whole genome shotgun (WGS) entry which is preliminary data.</text>
</comment>
<feature type="domain" description="HTH cro/C1-type" evidence="2">
    <location>
        <begin position="10"/>
        <end position="64"/>
    </location>
</feature>
<sequence>MTVVNIGEKIRKLRKEKGISQDTLAQYLGVSFQAVSKWENGLAMPDVTMFPAIAFFFEISIDELFDYDRMKLEEKVITVCHKAYEIRDDNPKKAEKILREGLKKFPGNVLILNNLLYPMMIQEDREEEIIEIAEVLTETPNVELEVKLDSFRIMAETYHKLGDLSACRKVIEKIPELYFSATELKARLLEGQESLENASLQQQVSGYTLIEMQMIMAKFYEDAGDKEKAKKKYSTVAKIIDAFEGDTEPLEGIKLSEQDAVRRFRRKAENVI</sequence>
<dbReference type="Gene3D" id="1.25.40.10">
    <property type="entry name" value="Tetratricopeptide repeat domain"/>
    <property type="match status" value="1"/>
</dbReference>
<dbReference type="PANTHER" id="PTHR46558">
    <property type="entry name" value="TRACRIPTIONAL REGULATORY PROTEIN-RELATED-RELATED"/>
    <property type="match status" value="1"/>
</dbReference>
<dbReference type="RefSeq" id="WP_055946562.1">
    <property type="nucleotide sequence ID" value="NZ_JAQDCV010000017.1"/>
</dbReference>
<accession>A0AAW3JPJ1</accession>
<keyword evidence="4" id="KW-1185">Reference proteome</keyword>
<reference evidence="3 4" key="1">
    <citation type="submission" date="2015-10" db="EMBL/GenBank/DDBJ databases">
        <title>Butyribacter intestini gen. nov., sp. nov., a butyric acid-producing bacterium of the family Lachnospiraceae isolated from the human faeces.</title>
        <authorList>
            <person name="Zou Y."/>
            <person name="Xue W."/>
            <person name="Luo G."/>
            <person name="Lv M."/>
        </authorList>
    </citation>
    <scope>NUCLEOTIDE SEQUENCE [LARGE SCALE GENOMIC DNA]</scope>
    <source>
        <strain evidence="3 4">TF01-11</strain>
    </source>
</reference>
<dbReference type="SUPFAM" id="SSF48452">
    <property type="entry name" value="TPR-like"/>
    <property type="match status" value="1"/>
</dbReference>
<protein>
    <recommendedName>
        <fullName evidence="2">HTH cro/C1-type domain-containing protein</fullName>
    </recommendedName>
</protein>
<dbReference type="PANTHER" id="PTHR46558:SF11">
    <property type="entry name" value="HTH-TYPE TRANSCRIPTIONAL REGULATOR XRE"/>
    <property type="match status" value="1"/>
</dbReference>
<dbReference type="EMBL" id="LLKB01000007">
    <property type="protein sequence ID" value="KQC84200.1"/>
    <property type="molecule type" value="Genomic_DNA"/>
</dbReference>
<gene>
    <name evidence="3" type="ORF">APZ18_14980</name>
</gene>
<dbReference type="CDD" id="cd00093">
    <property type="entry name" value="HTH_XRE"/>
    <property type="match status" value="1"/>
</dbReference>
<dbReference type="PROSITE" id="PS50943">
    <property type="entry name" value="HTH_CROC1"/>
    <property type="match status" value="1"/>
</dbReference>
<dbReference type="Proteomes" id="UP000050833">
    <property type="component" value="Unassembled WGS sequence"/>
</dbReference>
<dbReference type="InterPro" id="IPR010982">
    <property type="entry name" value="Lambda_DNA-bd_dom_sf"/>
</dbReference>
<dbReference type="InterPro" id="IPR001387">
    <property type="entry name" value="Cro/C1-type_HTH"/>
</dbReference>
<dbReference type="Gene3D" id="1.10.260.40">
    <property type="entry name" value="lambda repressor-like DNA-binding domains"/>
    <property type="match status" value="1"/>
</dbReference>
<dbReference type="Pfam" id="PF01381">
    <property type="entry name" value="HTH_3"/>
    <property type="match status" value="1"/>
</dbReference>
<evidence type="ECO:0000313" key="3">
    <source>
        <dbReference type="EMBL" id="KQC84200.1"/>
    </source>
</evidence>
<keyword evidence="1" id="KW-0238">DNA-binding</keyword>
<dbReference type="GO" id="GO:0003677">
    <property type="term" value="F:DNA binding"/>
    <property type="evidence" value="ECO:0007669"/>
    <property type="project" value="UniProtKB-KW"/>
</dbReference>
<dbReference type="SUPFAM" id="SSF47413">
    <property type="entry name" value="lambda repressor-like DNA-binding domains"/>
    <property type="match status" value="1"/>
</dbReference>
<evidence type="ECO:0000256" key="1">
    <source>
        <dbReference type="ARBA" id="ARBA00023125"/>
    </source>
</evidence>
<dbReference type="AlphaFoldDB" id="A0AAW3JPJ1"/>
<organism evidence="3 4">
    <name type="scientific">Butyribacter intestini</name>
    <dbReference type="NCBI Taxonomy" id="1703332"/>
    <lineage>
        <taxon>Bacteria</taxon>
        <taxon>Bacillati</taxon>
        <taxon>Bacillota</taxon>
        <taxon>Clostridia</taxon>
        <taxon>Lachnospirales</taxon>
        <taxon>Lachnospiraceae</taxon>
        <taxon>Butyribacter</taxon>
    </lineage>
</organism>
<dbReference type="InterPro" id="IPR011990">
    <property type="entry name" value="TPR-like_helical_dom_sf"/>
</dbReference>
<name>A0AAW3JPJ1_9FIRM</name>
<dbReference type="SMART" id="SM00530">
    <property type="entry name" value="HTH_XRE"/>
    <property type="match status" value="1"/>
</dbReference>
<proteinExistence type="predicted"/>